<dbReference type="AlphaFoldDB" id="A0A2V1DE79"/>
<dbReference type="InterPro" id="IPR022198">
    <property type="entry name" value="DUF3723"/>
</dbReference>
<protein>
    <submittedName>
        <fullName evidence="1">Uncharacterized protein</fullName>
    </submittedName>
</protein>
<dbReference type="EMBL" id="KZ805497">
    <property type="protein sequence ID" value="PVH95424.1"/>
    <property type="molecule type" value="Genomic_DNA"/>
</dbReference>
<dbReference type="OrthoDB" id="4227485at2759"/>
<keyword evidence="2" id="KW-1185">Reference proteome</keyword>
<evidence type="ECO:0000313" key="2">
    <source>
        <dbReference type="Proteomes" id="UP000244855"/>
    </source>
</evidence>
<organism evidence="1 2">
    <name type="scientific">Periconia macrospinosa</name>
    <dbReference type="NCBI Taxonomy" id="97972"/>
    <lineage>
        <taxon>Eukaryota</taxon>
        <taxon>Fungi</taxon>
        <taxon>Dikarya</taxon>
        <taxon>Ascomycota</taxon>
        <taxon>Pezizomycotina</taxon>
        <taxon>Dothideomycetes</taxon>
        <taxon>Pleosporomycetidae</taxon>
        <taxon>Pleosporales</taxon>
        <taxon>Massarineae</taxon>
        <taxon>Periconiaceae</taxon>
        <taxon>Periconia</taxon>
    </lineage>
</organism>
<reference evidence="1 2" key="1">
    <citation type="journal article" date="2018" name="Sci. Rep.">
        <title>Comparative genomics provides insights into the lifestyle and reveals functional heterogeneity of dark septate endophytic fungi.</title>
        <authorList>
            <person name="Knapp D.G."/>
            <person name="Nemeth J.B."/>
            <person name="Barry K."/>
            <person name="Hainaut M."/>
            <person name="Henrissat B."/>
            <person name="Johnson J."/>
            <person name="Kuo A."/>
            <person name="Lim J.H.P."/>
            <person name="Lipzen A."/>
            <person name="Nolan M."/>
            <person name="Ohm R.A."/>
            <person name="Tamas L."/>
            <person name="Grigoriev I.V."/>
            <person name="Spatafora J.W."/>
            <person name="Nagy L.G."/>
            <person name="Kovacs G.M."/>
        </authorList>
    </citation>
    <scope>NUCLEOTIDE SEQUENCE [LARGE SCALE GENOMIC DNA]</scope>
    <source>
        <strain evidence="1 2">DSE2036</strain>
    </source>
</reference>
<sequence>MDYYDEIPEPFDDEQTPGYTDEKLAEIQATYYRGLARVHLSSLDFSHSLAQEKHREISKKNVERLRKIFLKNGCLRLQEENFINAAVDAESLGDAIGEAKTTQANLLQLRAGSDLPLLPFTNLHCLSGAHRIEAAKEFLDDNDQWWVVRLFSNEAPQPVLSRVIELYSNEQKPSDGDIFRKIRLYHRAGDTASENLWWSYLDHSKPKDLRQLLNKKKIMASEFDRLIDMPGLWAGVRLGALHRLLALKCDEEMVRYLKYIKHIWDRILGNTELDGSVVNKLTVEKLELLCPKYSQLDRKTISQLMKDNVLFPSVRDAEVRRMLFANICSLPTLIPSLRTFFETLKYLEPICEIMKQLLGKKTKDTIRKSLFGSFRLPERMIVQVMENNYMELKVLPSKKEAAKLAYIQLWAFCARHFNTLTSCTPRKESDRKKPSIQGPNPVLRQRLAKFAYDLGFRNSALEQLMEDDSIQQLTRAYLEKANPPCAAITDENIQAVINTSYVEQTTEESETFDEELDVYRRCGRPYERDLADDRHHLFCTKIFTASSAERVNLLFVRQDLFKILFGRFQLSQE</sequence>
<proteinExistence type="predicted"/>
<feature type="non-terminal residue" evidence="1">
    <location>
        <position position="573"/>
    </location>
</feature>
<accession>A0A2V1DE79</accession>
<gene>
    <name evidence="1" type="ORF">DM02DRAFT_690214</name>
</gene>
<name>A0A2V1DE79_9PLEO</name>
<dbReference type="Proteomes" id="UP000244855">
    <property type="component" value="Unassembled WGS sequence"/>
</dbReference>
<dbReference type="STRING" id="97972.A0A2V1DE79"/>
<evidence type="ECO:0000313" key="1">
    <source>
        <dbReference type="EMBL" id="PVH95424.1"/>
    </source>
</evidence>
<dbReference type="Pfam" id="PF12520">
    <property type="entry name" value="DUF3723"/>
    <property type="match status" value="1"/>
</dbReference>